<keyword evidence="1" id="KW-1133">Transmembrane helix</keyword>
<name>A0A516PYG3_9ACTN</name>
<keyword evidence="3" id="KW-1185">Reference proteome</keyword>
<feature type="transmembrane region" description="Helical" evidence="1">
    <location>
        <begin position="16"/>
        <end position="39"/>
    </location>
</feature>
<feature type="transmembrane region" description="Helical" evidence="1">
    <location>
        <begin position="288"/>
        <end position="308"/>
    </location>
</feature>
<sequence length="318" mass="33186">MSQPTAVTQRRATPPIFAAGLAAVLLLIALTSAGIALYLSHRNPWSQADRITDTERRLIGDFYGAKTGLGTPAHRSSPLPSSITLAEPDVGDKIFRIFFDGEQAASMGQALSDPRIDVEVLDLRPTPDGSVIFRVRTDAWVRSDGEQSGSEFDHSLVVRLSDDGDAMYVVRDLILPDPPETPDPPSPTVRLLPYVLLGVLCVIAVAFGCAAVGRARGTRRAAVAGVAVGAILAGLLATAFVMTSATVVSAETTGRDLCALTIGDSALGGADPYGSGFWGTSCRSVSTAWLVAILTGYAGVVAGAVITVRRLAPRIVSG</sequence>
<accession>A0A516PYG3</accession>
<dbReference type="RefSeq" id="WP_143986180.1">
    <property type="nucleotide sequence ID" value="NZ_CP041692.1"/>
</dbReference>
<feature type="transmembrane region" description="Helical" evidence="1">
    <location>
        <begin position="221"/>
        <end position="242"/>
    </location>
</feature>
<dbReference type="OrthoDB" id="3275594at2"/>
<organism evidence="2 3">
    <name type="scientific">Microlunatus elymi</name>
    <dbReference type="NCBI Taxonomy" id="2596828"/>
    <lineage>
        <taxon>Bacteria</taxon>
        <taxon>Bacillati</taxon>
        <taxon>Actinomycetota</taxon>
        <taxon>Actinomycetes</taxon>
        <taxon>Propionibacteriales</taxon>
        <taxon>Propionibacteriaceae</taxon>
        <taxon>Microlunatus</taxon>
    </lineage>
</organism>
<dbReference type="EMBL" id="CP041692">
    <property type="protein sequence ID" value="QDP96214.1"/>
    <property type="molecule type" value="Genomic_DNA"/>
</dbReference>
<gene>
    <name evidence="2" type="ORF">FOE78_10125</name>
</gene>
<dbReference type="KEGG" id="mik:FOE78_10125"/>
<dbReference type="AlphaFoldDB" id="A0A516PYG3"/>
<evidence type="ECO:0000256" key="1">
    <source>
        <dbReference type="SAM" id="Phobius"/>
    </source>
</evidence>
<dbReference type="Proteomes" id="UP000319263">
    <property type="component" value="Chromosome"/>
</dbReference>
<evidence type="ECO:0000313" key="2">
    <source>
        <dbReference type="EMBL" id="QDP96214.1"/>
    </source>
</evidence>
<feature type="transmembrane region" description="Helical" evidence="1">
    <location>
        <begin position="191"/>
        <end position="212"/>
    </location>
</feature>
<keyword evidence="1" id="KW-0812">Transmembrane</keyword>
<protein>
    <submittedName>
        <fullName evidence="2">Uncharacterized protein</fullName>
    </submittedName>
</protein>
<evidence type="ECO:0000313" key="3">
    <source>
        <dbReference type="Proteomes" id="UP000319263"/>
    </source>
</evidence>
<keyword evidence="1" id="KW-0472">Membrane</keyword>
<proteinExistence type="predicted"/>
<reference evidence="2 3" key="1">
    <citation type="submission" date="2019-07" db="EMBL/GenBank/DDBJ databases">
        <title>Microlunatus dokdonensis sp. nov. isolated from the rhizospheric soil of the wild plant Elymus tsukushiensis.</title>
        <authorList>
            <person name="Ghim S.-Y."/>
            <person name="Hwang Y.-J."/>
            <person name="Son J.-S."/>
            <person name="Shin J.-H."/>
        </authorList>
    </citation>
    <scope>NUCLEOTIDE SEQUENCE [LARGE SCALE GENOMIC DNA]</scope>
    <source>
        <strain evidence="2 3">KUDC0627</strain>
    </source>
</reference>